<proteinExistence type="inferred from homology"/>
<organism evidence="9 10">
    <name type="scientific">Halomonas litopenaei</name>
    <dbReference type="NCBI Taxonomy" id="2109328"/>
    <lineage>
        <taxon>Bacteria</taxon>
        <taxon>Pseudomonadati</taxon>
        <taxon>Pseudomonadota</taxon>
        <taxon>Gammaproteobacteria</taxon>
        <taxon>Oceanospirillales</taxon>
        <taxon>Halomonadaceae</taxon>
        <taxon>Halomonas</taxon>
    </lineage>
</organism>
<feature type="region of interest" description="Disordered" evidence="6">
    <location>
        <begin position="1"/>
        <end position="32"/>
    </location>
</feature>
<dbReference type="Pfam" id="PF08281">
    <property type="entry name" value="Sigma70_r4_2"/>
    <property type="match status" value="1"/>
</dbReference>
<dbReference type="InterPro" id="IPR007627">
    <property type="entry name" value="RNA_pol_sigma70_r2"/>
</dbReference>
<evidence type="ECO:0000256" key="1">
    <source>
        <dbReference type="ARBA" id="ARBA00010641"/>
    </source>
</evidence>
<evidence type="ECO:0000313" key="10">
    <source>
        <dbReference type="Proteomes" id="UP000241895"/>
    </source>
</evidence>
<dbReference type="CDD" id="cd06171">
    <property type="entry name" value="Sigma70_r4"/>
    <property type="match status" value="1"/>
</dbReference>
<dbReference type="NCBIfam" id="TIGR02937">
    <property type="entry name" value="sigma70-ECF"/>
    <property type="match status" value="1"/>
</dbReference>
<dbReference type="InterPro" id="IPR013324">
    <property type="entry name" value="RNA_pol_sigma_r3/r4-like"/>
</dbReference>
<evidence type="ECO:0000256" key="4">
    <source>
        <dbReference type="ARBA" id="ARBA00023125"/>
    </source>
</evidence>
<evidence type="ECO:0000259" key="8">
    <source>
        <dbReference type="Pfam" id="PF08281"/>
    </source>
</evidence>
<evidence type="ECO:0000256" key="3">
    <source>
        <dbReference type="ARBA" id="ARBA00023082"/>
    </source>
</evidence>
<dbReference type="InterPro" id="IPR013325">
    <property type="entry name" value="RNA_pol_sigma_r2"/>
</dbReference>
<evidence type="ECO:0000259" key="7">
    <source>
        <dbReference type="Pfam" id="PF04542"/>
    </source>
</evidence>
<dbReference type="InterPro" id="IPR014289">
    <property type="entry name" value="RNA_pol_sigma-24-rel"/>
</dbReference>
<dbReference type="NCBIfam" id="TIGR02943">
    <property type="entry name" value="Sig70_famx1"/>
    <property type="match status" value="1"/>
</dbReference>
<protein>
    <submittedName>
        <fullName evidence="9">RNA polymerase subunit sigma</fullName>
    </submittedName>
</protein>
<sequence>MGPGYAPGPGSPRRHGSPRPGDSAVTQETLTDRHKKLAAVRPRLVSFARMHLRDHAAAEDAVQEAMIAAIEKNDSFSGRSGYETWVFGILKYKLLDQMRQQKRHGRWEPFDEEHSDDAIDRMFQQDGHWAADAKPQAWSTPEQAFENENFWKVFDACMLSLPENVARVFSLRELMGLSTDDICKEVGIKENNAWVILHRARLKLRACIEKGWKEDAA</sequence>
<evidence type="ECO:0000313" key="9">
    <source>
        <dbReference type="EMBL" id="PTL96283.1"/>
    </source>
</evidence>
<accession>A0ABX5J3J5</accession>
<feature type="domain" description="RNA polymerase sigma-70 region 2" evidence="7">
    <location>
        <begin position="39"/>
        <end position="103"/>
    </location>
</feature>
<evidence type="ECO:0000256" key="6">
    <source>
        <dbReference type="SAM" id="MobiDB-lite"/>
    </source>
</evidence>
<dbReference type="InterPro" id="IPR014284">
    <property type="entry name" value="RNA_pol_sigma-70_dom"/>
</dbReference>
<dbReference type="InterPro" id="IPR013249">
    <property type="entry name" value="RNA_pol_sigma70_r4_t2"/>
</dbReference>
<keyword evidence="4" id="KW-0238">DNA-binding</keyword>
<dbReference type="SUPFAM" id="SSF88946">
    <property type="entry name" value="Sigma2 domain of RNA polymerase sigma factors"/>
    <property type="match status" value="1"/>
</dbReference>
<comment type="caution">
    <text evidence="9">The sequence shown here is derived from an EMBL/GenBank/DDBJ whole genome shotgun (WGS) entry which is preliminary data.</text>
</comment>
<dbReference type="PANTHER" id="PTHR43133:SF8">
    <property type="entry name" value="RNA POLYMERASE SIGMA FACTOR HI_1459-RELATED"/>
    <property type="match status" value="1"/>
</dbReference>
<dbReference type="InterPro" id="IPR036388">
    <property type="entry name" value="WH-like_DNA-bd_sf"/>
</dbReference>
<dbReference type="InterPro" id="IPR039425">
    <property type="entry name" value="RNA_pol_sigma-70-like"/>
</dbReference>
<dbReference type="Pfam" id="PF04542">
    <property type="entry name" value="Sigma70_r2"/>
    <property type="match status" value="1"/>
</dbReference>
<dbReference type="Gene3D" id="1.10.1740.10">
    <property type="match status" value="1"/>
</dbReference>
<reference evidence="9 10" key="1">
    <citation type="submission" date="2018-03" db="EMBL/GenBank/DDBJ databases">
        <authorList>
            <person name="Zhou J."/>
            <person name="Li X."/>
            <person name="Xue M."/>
            <person name="Yin J."/>
        </authorList>
    </citation>
    <scope>NUCLEOTIDE SEQUENCE [LARGE SCALE GENOMIC DNA]</scope>
    <source>
        <strain evidence="9 10">SYSU ZJ2214</strain>
    </source>
</reference>
<gene>
    <name evidence="9" type="ORF">C6W88_02555</name>
</gene>
<name>A0ABX5J3J5_9GAMM</name>
<evidence type="ECO:0000256" key="2">
    <source>
        <dbReference type="ARBA" id="ARBA00023015"/>
    </source>
</evidence>
<dbReference type="SUPFAM" id="SSF88659">
    <property type="entry name" value="Sigma3 and sigma4 domains of RNA polymerase sigma factors"/>
    <property type="match status" value="1"/>
</dbReference>
<keyword evidence="5" id="KW-0804">Transcription</keyword>
<dbReference type="RefSeq" id="WP_083970172.1">
    <property type="nucleotide sequence ID" value="NZ_PXNS01000001.1"/>
</dbReference>
<keyword evidence="2" id="KW-0805">Transcription regulation</keyword>
<dbReference type="Proteomes" id="UP000241895">
    <property type="component" value="Unassembled WGS sequence"/>
</dbReference>
<keyword evidence="3" id="KW-0731">Sigma factor</keyword>
<keyword evidence="10" id="KW-1185">Reference proteome</keyword>
<feature type="domain" description="RNA polymerase sigma factor 70 region 4 type 2" evidence="8">
    <location>
        <begin position="154"/>
        <end position="204"/>
    </location>
</feature>
<dbReference type="Gene3D" id="1.10.10.10">
    <property type="entry name" value="Winged helix-like DNA-binding domain superfamily/Winged helix DNA-binding domain"/>
    <property type="match status" value="1"/>
</dbReference>
<evidence type="ECO:0000256" key="5">
    <source>
        <dbReference type="ARBA" id="ARBA00023163"/>
    </source>
</evidence>
<comment type="similarity">
    <text evidence="1">Belongs to the sigma-70 factor family. ECF subfamily.</text>
</comment>
<dbReference type="EMBL" id="PXNS01000001">
    <property type="protein sequence ID" value="PTL96283.1"/>
    <property type="molecule type" value="Genomic_DNA"/>
</dbReference>
<dbReference type="PANTHER" id="PTHR43133">
    <property type="entry name" value="RNA POLYMERASE ECF-TYPE SIGMA FACTO"/>
    <property type="match status" value="1"/>
</dbReference>